<dbReference type="EMBL" id="FTNO01000004">
    <property type="protein sequence ID" value="SIR72240.1"/>
    <property type="molecule type" value="Genomic_DNA"/>
</dbReference>
<name>A0A1N7D8Q8_9EURY</name>
<sequence length="61" mass="6831">MIKREDSFVRCRVVPSARKGNFPIRGGMCIGFVHYMSAPETKIRRIRASEMDAVSACAVLD</sequence>
<proteinExistence type="predicted"/>
<dbReference type="AlphaFoldDB" id="A0A1N7D8Q8"/>
<accession>A0A1N7D8Q8</accession>
<organism evidence="1 2">
    <name type="scientific">Haladaptatus litoreus</name>
    <dbReference type="NCBI Taxonomy" id="553468"/>
    <lineage>
        <taxon>Archaea</taxon>
        <taxon>Methanobacteriati</taxon>
        <taxon>Methanobacteriota</taxon>
        <taxon>Stenosarchaea group</taxon>
        <taxon>Halobacteria</taxon>
        <taxon>Halobacteriales</taxon>
        <taxon>Haladaptataceae</taxon>
        <taxon>Haladaptatus</taxon>
    </lineage>
</organism>
<evidence type="ECO:0000313" key="1">
    <source>
        <dbReference type="EMBL" id="SIR72240.1"/>
    </source>
</evidence>
<gene>
    <name evidence="1" type="ORF">SAMN05421858_3421</name>
</gene>
<protein>
    <submittedName>
        <fullName evidence="1">Uncharacterized protein</fullName>
    </submittedName>
</protein>
<keyword evidence="2" id="KW-1185">Reference proteome</keyword>
<dbReference type="Proteomes" id="UP000186914">
    <property type="component" value="Unassembled WGS sequence"/>
</dbReference>
<reference evidence="2" key="1">
    <citation type="submission" date="2017-01" db="EMBL/GenBank/DDBJ databases">
        <authorList>
            <person name="Varghese N."/>
            <person name="Submissions S."/>
        </authorList>
    </citation>
    <scope>NUCLEOTIDE SEQUENCE [LARGE SCALE GENOMIC DNA]</scope>
    <source>
        <strain evidence="2">CGMCC 1.7737</strain>
    </source>
</reference>
<evidence type="ECO:0000313" key="2">
    <source>
        <dbReference type="Proteomes" id="UP000186914"/>
    </source>
</evidence>